<dbReference type="AlphaFoldDB" id="A0A016WZ42"/>
<evidence type="ECO:0000313" key="2">
    <source>
        <dbReference type="Proteomes" id="UP000024635"/>
    </source>
</evidence>
<comment type="caution">
    <text evidence="1">The sequence shown here is derived from an EMBL/GenBank/DDBJ whole genome shotgun (WGS) entry which is preliminary data.</text>
</comment>
<gene>
    <name evidence="1" type="primary">Acey_s0466.g1980</name>
    <name evidence="1" type="ORF">Y032_0466g1980</name>
</gene>
<dbReference type="Proteomes" id="UP000024635">
    <property type="component" value="Unassembled WGS sequence"/>
</dbReference>
<dbReference type="EMBL" id="JARK01000066">
    <property type="protein sequence ID" value="EYC44298.1"/>
    <property type="molecule type" value="Genomic_DNA"/>
</dbReference>
<sequence length="81" mass="9167">MDRNFPFVTISGAKKAFTFFEHIVTMLYPRLDVSLVTVQIKRLNEINNEVANSAKTNSLEEATAMMYQSKIVVLLAEGLKE</sequence>
<evidence type="ECO:0000313" key="1">
    <source>
        <dbReference type="EMBL" id="EYC44298.1"/>
    </source>
</evidence>
<reference evidence="2" key="1">
    <citation type="journal article" date="2015" name="Nat. Genet.">
        <title>The genome and transcriptome of the zoonotic hookworm Ancylostoma ceylanicum identify infection-specific gene families.</title>
        <authorList>
            <person name="Schwarz E.M."/>
            <person name="Hu Y."/>
            <person name="Antoshechkin I."/>
            <person name="Miller M.M."/>
            <person name="Sternberg P.W."/>
            <person name="Aroian R.V."/>
        </authorList>
    </citation>
    <scope>NUCLEOTIDE SEQUENCE</scope>
    <source>
        <strain evidence="2">HY135</strain>
    </source>
</reference>
<proteinExistence type="predicted"/>
<keyword evidence="2" id="KW-1185">Reference proteome</keyword>
<name>A0A016WZ42_9BILA</name>
<organism evidence="1 2">
    <name type="scientific">Ancylostoma ceylanicum</name>
    <dbReference type="NCBI Taxonomy" id="53326"/>
    <lineage>
        <taxon>Eukaryota</taxon>
        <taxon>Metazoa</taxon>
        <taxon>Ecdysozoa</taxon>
        <taxon>Nematoda</taxon>
        <taxon>Chromadorea</taxon>
        <taxon>Rhabditida</taxon>
        <taxon>Rhabditina</taxon>
        <taxon>Rhabditomorpha</taxon>
        <taxon>Strongyloidea</taxon>
        <taxon>Ancylostomatidae</taxon>
        <taxon>Ancylostomatinae</taxon>
        <taxon>Ancylostoma</taxon>
    </lineage>
</organism>
<accession>A0A016WZ42</accession>
<protein>
    <submittedName>
        <fullName evidence="1">Uncharacterized protein</fullName>
    </submittedName>
</protein>